<sequence length="214" mass="23187">MEIKKLTVLGLSEPTLTMIFDNLESCQLFPKVKIINNLGLDELKPFHNPKFSIDILREYQNNNNDDVFLGAIKPYTKVAVLKNYLDQKLNFINIIHQTSAISSTVELGKGILINSLVSIASFTKIGNFVSINRNASVGHHTEIADFVTLSPGTNVAGFVKIGEKSLIGIGANVIDGVTIGSNSIIGAGALVTKDIPDGVIAYGNPCQIIRDNKY</sequence>
<evidence type="ECO:0008006" key="7">
    <source>
        <dbReference type="Google" id="ProtNLM"/>
    </source>
</evidence>
<dbReference type="InterPro" id="IPR001451">
    <property type="entry name" value="Hexapep"/>
</dbReference>
<dbReference type="CDD" id="cd03360">
    <property type="entry name" value="LbH_AT_putative"/>
    <property type="match status" value="1"/>
</dbReference>
<evidence type="ECO:0000256" key="3">
    <source>
        <dbReference type="ARBA" id="ARBA00022737"/>
    </source>
</evidence>
<dbReference type="Proteomes" id="UP000002875">
    <property type="component" value="Chromosome"/>
</dbReference>
<dbReference type="Pfam" id="PF00132">
    <property type="entry name" value="Hexapep"/>
    <property type="match status" value="1"/>
</dbReference>
<dbReference type="PROSITE" id="PS00101">
    <property type="entry name" value="HEXAPEP_TRANSFERASES"/>
    <property type="match status" value="1"/>
</dbReference>
<dbReference type="InterPro" id="IPR050179">
    <property type="entry name" value="Trans_hexapeptide_repeat"/>
</dbReference>
<organism evidence="5 6">
    <name type="scientific">Emticicia oligotrophica (strain DSM 17448 / CIP 109782 / MTCC 6937 / GPTSA100-15)</name>
    <dbReference type="NCBI Taxonomy" id="929562"/>
    <lineage>
        <taxon>Bacteria</taxon>
        <taxon>Pseudomonadati</taxon>
        <taxon>Bacteroidota</taxon>
        <taxon>Cytophagia</taxon>
        <taxon>Cytophagales</taxon>
        <taxon>Leadbetterellaceae</taxon>
        <taxon>Emticicia</taxon>
    </lineage>
</organism>
<proteinExistence type="inferred from homology"/>
<dbReference type="Gene3D" id="2.160.10.10">
    <property type="entry name" value="Hexapeptide repeat proteins"/>
    <property type="match status" value="1"/>
</dbReference>
<dbReference type="RefSeq" id="WP_015029456.1">
    <property type="nucleotide sequence ID" value="NC_018748.1"/>
</dbReference>
<evidence type="ECO:0000256" key="1">
    <source>
        <dbReference type="ARBA" id="ARBA00007274"/>
    </source>
</evidence>
<evidence type="ECO:0000313" key="6">
    <source>
        <dbReference type="Proteomes" id="UP000002875"/>
    </source>
</evidence>
<dbReference type="PANTHER" id="PTHR43300">
    <property type="entry name" value="ACETYLTRANSFERASE"/>
    <property type="match status" value="1"/>
</dbReference>
<keyword evidence="6" id="KW-1185">Reference proteome</keyword>
<accession>A0ABN4ANJ4</accession>
<dbReference type="InterPro" id="IPR018357">
    <property type="entry name" value="Hexapep_transf_CS"/>
</dbReference>
<dbReference type="EMBL" id="CP002961">
    <property type="protein sequence ID" value="AFK03760.1"/>
    <property type="molecule type" value="Genomic_DNA"/>
</dbReference>
<evidence type="ECO:0000256" key="2">
    <source>
        <dbReference type="ARBA" id="ARBA00022679"/>
    </source>
</evidence>
<dbReference type="InterPro" id="IPR011004">
    <property type="entry name" value="Trimer_LpxA-like_sf"/>
</dbReference>
<evidence type="ECO:0000313" key="5">
    <source>
        <dbReference type="EMBL" id="AFK03760.1"/>
    </source>
</evidence>
<name>A0ABN4ANJ4_EMTOG</name>
<protein>
    <recommendedName>
        <fullName evidence="7">Acetyltransferase</fullName>
    </recommendedName>
</protein>
<reference evidence="5 6" key="1">
    <citation type="submission" date="2011-07" db="EMBL/GenBank/DDBJ databases">
        <title>The complete genome of chromosome of Emticicia oligotrophica DSM 17448.</title>
        <authorList>
            <consortium name="US DOE Joint Genome Institute (JGI-PGF)"/>
            <person name="Lucas S."/>
            <person name="Han J."/>
            <person name="Lapidus A."/>
            <person name="Bruce D."/>
            <person name="Goodwin L."/>
            <person name="Pitluck S."/>
            <person name="Peters L."/>
            <person name="Kyrpides N."/>
            <person name="Mavromatis K."/>
            <person name="Ivanova N."/>
            <person name="Ovchinnikova G."/>
            <person name="Teshima H."/>
            <person name="Detter J.C."/>
            <person name="Tapia R."/>
            <person name="Han C."/>
            <person name="Land M."/>
            <person name="Hauser L."/>
            <person name="Markowitz V."/>
            <person name="Cheng J.-F."/>
            <person name="Hugenholtz P."/>
            <person name="Woyke T."/>
            <person name="Wu D."/>
            <person name="Tindall B."/>
            <person name="Pomrenke H."/>
            <person name="Brambilla E."/>
            <person name="Klenk H.-P."/>
            <person name="Eisen J.A."/>
        </authorList>
    </citation>
    <scope>NUCLEOTIDE SEQUENCE [LARGE SCALE GENOMIC DNA]</scope>
    <source>
        <strain evidence="5 6">DSM 17448</strain>
    </source>
</reference>
<dbReference type="SUPFAM" id="SSF51161">
    <property type="entry name" value="Trimeric LpxA-like enzymes"/>
    <property type="match status" value="1"/>
</dbReference>
<gene>
    <name evidence="5" type="ordered locus">Emtol_2624</name>
</gene>
<keyword evidence="2" id="KW-0808">Transferase</keyword>
<dbReference type="PANTHER" id="PTHR43300:SF7">
    <property type="entry name" value="UDP-N-ACETYLBACILLOSAMINE N-ACETYLTRANSFERASE"/>
    <property type="match status" value="1"/>
</dbReference>
<keyword evidence="3" id="KW-0677">Repeat</keyword>
<evidence type="ECO:0000256" key="4">
    <source>
        <dbReference type="ARBA" id="ARBA00023315"/>
    </source>
</evidence>
<keyword evidence="4" id="KW-0012">Acyltransferase</keyword>
<comment type="similarity">
    <text evidence="1">Belongs to the transferase hexapeptide repeat family.</text>
</comment>
<dbReference type="InterPro" id="IPR020019">
    <property type="entry name" value="AcTrfase_PglD-like"/>
</dbReference>